<name>A0AB38A1N1_9LACT</name>
<comment type="caution">
    <text evidence="1">The sequence shown here is derived from an EMBL/GenBank/DDBJ whole genome shotgun (WGS) entry which is preliminary data.</text>
</comment>
<dbReference type="SUPFAM" id="SSF49785">
    <property type="entry name" value="Galactose-binding domain-like"/>
    <property type="match status" value="1"/>
</dbReference>
<protein>
    <recommendedName>
        <fullName evidence="3">Carbohydrate-binding protein</fullName>
    </recommendedName>
</protein>
<keyword evidence="2" id="KW-1185">Reference proteome</keyword>
<dbReference type="AlphaFoldDB" id="A0AB38A1N1"/>
<evidence type="ECO:0000313" key="1">
    <source>
        <dbReference type="EMBL" id="SEA67360.1"/>
    </source>
</evidence>
<organism evidence="1 2">
    <name type="scientific">Trichococcus collinsii</name>
    <dbReference type="NCBI Taxonomy" id="157076"/>
    <lineage>
        <taxon>Bacteria</taxon>
        <taxon>Bacillati</taxon>
        <taxon>Bacillota</taxon>
        <taxon>Bacilli</taxon>
        <taxon>Lactobacillales</taxon>
        <taxon>Carnobacteriaceae</taxon>
        <taxon>Trichococcus</taxon>
    </lineage>
</organism>
<reference evidence="1 2" key="1">
    <citation type="submission" date="2016-10" db="EMBL/GenBank/DDBJ databases">
        <authorList>
            <person name="Varghese N."/>
            <person name="Submissions S."/>
        </authorList>
    </citation>
    <scope>NUCLEOTIDE SEQUENCE [LARGE SCALE GENOMIC DNA]</scope>
    <source>
        <strain evidence="1 2">DSM 14526</strain>
    </source>
</reference>
<dbReference type="EMBL" id="FNQH01000004">
    <property type="protein sequence ID" value="SEA67360.1"/>
    <property type="molecule type" value="Genomic_DNA"/>
</dbReference>
<sequence length="264" mass="29899">MVKMTISWLNKENVCIKAVKGTDQVYLDFKYMHYSEGDKLVFTVDRPEQYLIVKVDDAIESAKIYLPGLSWEYPIILDPEAKRAFSPRAFEGERHYVAARLASEQEINAYQNLALNPADHGESSAYPHATANVETRNESVFAARNAIDGIIATNSHGAYPYQSWGINQQADASMRVTFGRMVEIDRIGVVLRADFPHDSYWEKATFRYSDGSNEVVHFGKSGTPQYFDIQPRKVEWIEIGELIKASDDSPFPALTELEVYGKNV</sequence>
<evidence type="ECO:0008006" key="3">
    <source>
        <dbReference type="Google" id="ProtNLM"/>
    </source>
</evidence>
<proteinExistence type="predicted"/>
<dbReference type="InterPro" id="IPR008979">
    <property type="entry name" value="Galactose-bd-like_sf"/>
</dbReference>
<dbReference type="Proteomes" id="UP000199042">
    <property type="component" value="Unassembled WGS sequence"/>
</dbReference>
<accession>A0AB38A1N1</accession>
<dbReference type="Gene3D" id="2.60.120.260">
    <property type="entry name" value="Galactose-binding domain-like"/>
    <property type="match status" value="1"/>
</dbReference>
<dbReference type="RefSeq" id="WP_086986191.1">
    <property type="nucleotide sequence ID" value="NZ_FJNA01000002.1"/>
</dbReference>
<evidence type="ECO:0000313" key="2">
    <source>
        <dbReference type="Proteomes" id="UP000199042"/>
    </source>
</evidence>
<gene>
    <name evidence="1" type="ORF">SAMN04488525_104151</name>
</gene>